<evidence type="ECO:0000259" key="7">
    <source>
        <dbReference type="PROSITE" id="PS50156"/>
    </source>
</evidence>
<feature type="transmembrane region" description="Helical" evidence="6">
    <location>
        <begin position="722"/>
        <end position="742"/>
    </location>
</feature>
<protein>
    <submittedName>
        <fullName evidence="8">RND family transporter</fullName>
    </submittedName>
</protein>
<evidence type="ECO:0000256" key="5">
    <source>
        <dbReference type="ARBA" id="ARBA00023136"/>
    </source>
</evidence>
<feature type="transmembrane region" description="Helical" evidence="6">
    <location>
        <begin position="623"/>
        <end position="641"/>
    </location>
</feature>
<feature type="domain" description="SSD" evidence="7">
    <location>
        <begin position="265"/>
        <end position="390"/>
    </location>
</feature>
<feature type="transmembrane region" description="Helical" evidence="6">
    <location>
        <begin position="369"/>
        <end position="393"/>
    </location>
</feature>
<dbReference type="SUPFAM" id="SSF82866">
    <property type="entry name" value="Multidrug efflux transporter AcrB transmembrane domain"/>
    <property type="match status" value="2"/>
</dbReference>
<dbReference type="Proteomes" id="UP001273935">
    <property type="component" value="Unassembled WGS sequence"/>
</dbReference>
<evidence type="ECO:0000256" key="3">
    <source>
        <dbReference type="ARBA" id="ARBA00022692"/>
    </source>
</evidence>
<keyword evidence="3 6" id="KW-0812">Transmembrane</keyword>
<dbReference type="InterPro" id="IPR050545">
    <property type="entry name" value="Mycobact_MmpL"/>
</dbReference>
<dbReference type="PANTHER" id="PTHR33406">
    <property type="entry name" value="MEMBRANE PROTEIN MJ1562-RELATED"/>
    <property type="match status" value="1"/>
</dbReference>
<evidence type="ECO:0000313" key="8">
    <source>
        <dbReference type="EMBL" id="MDV3443053.1"/>
    </source>
</evidence>
<dbReference type="PROSITE" id="PS50156">
    <property type="entry name" value="SSD"/>
    <property type="match status" value="1"/>
</dbReference>
<dbReference type="InterPro" id="IPR000731">
    <property type="entry name" value="SSD"/>
</dbReference>
<feature type="transmembrane region" description="Helical" evidence="6">
    <location>
        <begin position="748"/>
        <end position="775"/>
    </location>
</feature>
<feature type="transmembrane region" description="Helical" evidence="6">
    <location>
        <begin position="21"/>
        <end position="39"/>
    </location>
</feature>
<evidence type="ECO:0000313" key="9">
    <source>
        <dbReference type="Proteomes" id="UP001273935"/>
    </source>
</evidence>
<keyword evidence="5 6" id="KW-0472">Membrane</keyword>
<reference evidence="8 9" key="1">
    <citation type="submission" date="2023-10" db="EMBL/GenBank/DDBJ databases">
        <title>Pseudomonas otitidis isolated from a paediatric patient with cystic fibrosis in Chile.</title>
        <authorList>
            <person name="Amsteins-Romero L."/>
            <person name="Opazo-Capurro A."/>
            <person name="Matus-Kohler M."/>
            <person name="Gonzalez-Rocha G."/>
        </authorList>
    </citation>
    <scope>NUCLEOTIDE SEQUENCE [LARGE SCALE GENOMIC DNA]</scope>
    <source>
        <strain evidence="8 9">P-714</strain>
    </source>
</reference>
<feature type="transmembrane region" description="Helical" evidence="6">
    <location>
        <begin position="264"/>
        <end position="285"/>
    </location>
</feature>
<feature type="transmembrane region" description="Helical" evidence="6">
    <location>
        <begin position="648"/>
        <end position="670"/>
    </location>
</feature>
<feature type="transmembrane region" description="Helical" evidence="6">
    <location>
        <begin position="291"/>
        <end position="309"/>
    </location>
</feature>
<dbReference type="RefSeq" id="WP_107329687.1">
    <property type="nucleotide sequence ID" value="NZ_CP133395.1"/>
</dbReference>
<dbReference type="EMBL" id="JAWJUL010000156">
    <property type="protein sequence ID" value="MDV3443053.1"/>
    <property type="molecule type" value="Genomic_DNA"/>
</dbReference>
<dbReference type="Gene3D" id="1.20.1640.10">
    <property type="entry name" value="Multidrug efflux transporter AcrB transmembrane domain"/>
    <property type="match status" value="2"/>
</dbReference>
<comment type="caution">
    <text evidence="8">The sequence shown here is derived from an EMBL/GenBank/DDBJ whole genome shotgun (WGS) entry which is preliminary data.</text>
</comment>
<feature type="transmembrane region" description="Helical" evidence="6">
    <location>
        <begin position="676"/>
        <end position="695"/>
    </location>
</feature>
<name>A0ABU3XYW3_9GAMM</name>
<accession>A0ABU3XYW3</accession>
<feature type="transmembrane region" description="Helical" evidence="6">
    <location>
        <begin position="235"/>
        <end position="257"/>
    </location>
</feature>
<comment type="subcellular location">
    <subcellularLocation>
        <location evidence="1">Cell membrane</location>
        <topology evidence="1">Multi-pass membrane protein</topology>
    </subcellularLocation>
</comment>
<sequence>MSNHHQDKATFLERLIFNNRPAVIVICLLVSIFLFWQATQVRPSTSFEKMIPLHHPFIQKMMEHRNDLANLGNTVRISVEAKDGDIFSKDYMETLRQIHDEVFYIPGVDRSGLKSLWSPSVRWTEVTEEGFAGGEVIPQTYDGSADSLEELRNNVLKSGQIGRLVANNFKSSIIDVPLLESYPDPNDQGKLLKLDYRQFSHELEEKIRDKYQAQNPNVQVHIVGFAKKVGDLIDGLIMVVAFFGIAFLTTLVLLYWFTWCIRSTIAVLSTTLVAVIWQLGLMHSVGFGLDPYSMLVPFLIFAIGISHGVQKINGIALQSSDADNALTAARRTFRQLFLPGMIAILADAVGFITLLIIDIGVIRELAIGASIGVAVIVFTNLILLPVAISYVGISKKAIQRSKKDATREHPFWRLLSNFAHPTVAPISVVIAIMAFGGGLWYGKHLKIGDLDQGAPELRPDSRYNKDNNFIISNYSTSSDVLVVMVKTKPEGCSTHEALAPIDELMWTMENTQGVQSAISMVTVSKQVIKGMNEGNLKWETLSRNQDVLNNSISRADGLYNTDCSLAPVLVFLNDHKAETLQRAVKAVQGFAQEHNKDGLEFMLAAGNAGIEAATNEVIAQTELTILILVYICVAAMCLITFRSIPATICIVIPLILTSVLGNALMAFLGIGVKVATLPVIALGVGIGVDYGIYIYSRLESFLRAGLTLQEAYYQTLKSTGKAVLFTGLCLAIGVATWMFSAIKFQADMGLMLTFMFIVNMFGALWLLPALARFLIKPEKLAGKTGGSLLAH</sequence>
<feature type="transmembrane region" description="Helical" evidence="6">
    <location>
        <begin position="414"/>
        <end position="441"/>
    </location>
</feature>
<dbReference type="Pfam" id="PF03176">
    <property type="entry name" value="MMPL"/>
    <property type="match status" value="1"/>
</dbReference>
<organism evidence="8 9">
    <name type="scientific">Metapseudomonas otitidis</name>
    <dbReference type="NCBI Taxonomy" id="319939"/>
    <lineage>
        <taxon>Bacteria</taxon>
        <taxon>Pseudomonadati</taxon>
        <taxon>Pseudomonadota</taxon>
        <taxon>Gammaproteobacteria</taxon>
        <taxon>Pseudomonadales</taxon>
        <taxon>Pseudomonadaceae</taxon>
        <taxon>Metapseudomonas</taxon>
    </lineage>
</organism>
<evidence type="ECO:0000256" key="6">
    <source>
        <dbReference type="SAM" id="Phobius"/>
    </source>
</evidence>
<dbReference type="PANTHER" id="PTHR33406:SF10">
    <property type="entry name" value="SSD DOMAIN-CONTAINING PROTEIN"/>
    <property type="match status" value="1"/>
</dbReference>
<evidence type="ECO:0000256" key="1">
    <source>
        <dbReference type="ARBA" id="ARBA00004651"/>
    </source>
</evidence>
<evidence type="ECO:0000256" key="2">
    <source>
        <dbReference type="ARBA" id="ARBA00022475"/>
    </source>
</evidence>
<proteinExistence type="predicted"/>
<evidence type="ECO:0000256" key="4">
    <source>
        <dbReference type="ARBA" id="ARBA00022989"/>
    </source>
</evidence>
<dbReference type="InterPro" id="IPR004869">
    <property type="entry name" value="MMPL_dom"/>
</dbReference>
<feature type="transmembrane region" description="Helical" evidence="6">
    <location>
        <begin position="336"/>
        <end position="357"/>
    </location>
</feature>
<gene>
    <name evidence="8" type="ORF">R0G64_26925</name>
</gene>
<keyword evidence="4 6" id="KW-1133">Transmembrane helix</keyword>
<keyword evidence="9" id="KW-1185">Reference proteome</keyword>
<keyword evidence="2" id="KW-1003">Cell membrane</keyword>